<reference evidence="5 6" key="1">
    <citation type="submission" date="2017-01" db="EMBL/GenBank/DDBJ databases">
        <title>Genome sequencing of Rhodoferax fermentans JCM 7819.</title>
        <authorList>
            <person name="Kim Y.J."/>
            <person name="Farh M.E.-A."/>
            <person name="Yang D.-C."/>
        </authorList>
    </citation>
    <scope>NUCLEOTIDE SEQUENCE [LARGE SCALE GENOMIC DNA]</scope>
    <source>
        <strain evidence="5 6">JCM 7819</strain>
    </source>
</reference>
<keyword evidence="1 5" id="KW-0378">Hydrolase</keyword>
<dbReference type="Pfam" id="PF00326">
    <property type="entry name" value="Peptidase_S9"/>
    <property type="match status" value="1"/>
</dbReference>
<feature type="domain" description="Peptidase S9 prolyl oligopeptidase catalytic" evidence="3">
    <location>
        <begin position="265"/>
        <end position="320"/>
    </location>
</feature>
<dbReference type="InterPro" id="IPR001375">
    <property type="entry name" value="Peptidase_S9_cat"/>
</dbReference>
<proteinExistence type="predicted"/>
<evidence type="ECO:0000259" key="4">
    <source>
        <dbReference type="Pfam" id="PF20434"/>
    </source>
</evidence>
<evidence type="ECO:0000259" key="3">
    <source>
        <dbReference type="Pfam" id="PF00326"/>
    </source>
</evidence>
<comment type="caution">
    <text evidence="5">The sequence shown here is derived from an EMBL/GenBank/DDBJ whole genome shotgun (WGS) entry which is preliminary data.</text>
</comment>
<feature type="domain" description="BD-FAE-like" evidence="4">
    <location>
        <begin position="152"/>
        <end position="242"/>
    </location>
</feature>
<accession>A0A1T1AN46</accession>
<dbReference type="STRING" id="28066.RF819_01405"/>
<organism evidence="5 6">
    <name type="scientific">Rhodoferax fermentans</name>
    <dbReference type="NCBI Taxonomy" id="28066"/>
    <lineage>
        <taxon>Bacteria</taxon>
        <taxon>Pseudomonadati</taxon>
        <taxon>Pseudomonadota</taxon>
        <taxon>Betaproteobacteria</taxon>
        <taxon>Burkholderiales</taxon>
        <taxon>Comamonadaceae</taxon>
        <taxon>Rhodoferax</taxon>
    </lineage>
</organism>
<name>A0A1T1AN46_RHOFE</name>
<feature type="signal peptide" evidence="2">
    <location>
        <begin position="1"/>
        <end position="20"/>
    </location>
</feature>
<dbReference type="Proteomes" id="UP000190750">
    <property type="component" value="Unassembled WGS sequence"/>
</dbReference>
<dbReference type="GO" id="GO:0008236">
    <property type="term" value="F:serine-type peptidase activity"/>
    <property type="evidence" value="ECO:0007669"/>
    <property type="project" value="InterPro"/>
</dbReference>
<dbReference type="Gene3D" id="3.40.50.1820">
    <property type="entry name" value="alpha/beta hydrolase"/>
    <property type="match status" value="1"/>
</dbReference>
<dbReference type="InterPro" id="IPR029058">
    <property type="entry name" value="AB_hydrolase_fold"/>
</dbReference>
<dbReference type="GO" id="GO:0006508">
    <property type="term" value="P:proteolysis"/>
    <property type="evidence" value="ECO:0007669"/>
    <property type="project" value="InterPro"/>
</dbReference>
<keyword evidence="2" id="KW-0732">Signal</keyword>
<dbReference type="SUPFAM" id="SSF53474">
    <property type="entry name" value="alpha/beta-Hydrolases"/>
    <property type="match status" value="1"/>
</dbReference>
<dbReference type="PANTHER" id="PTHR48081:SF6">
    <property type="entry name" value="PEPTIDASE S9 PROLYL OLIGOPEPTIDASE CATALYTIC DOMAIN-CONTAINING PROTEIN"/>
    <property type="match status" value="1"/>
</dbReference>
<evidence type="ECO:0000313" key="5">
    <source>
        <dbReference type="EMBL" id="OOV05539.1"/>
    </source>
</evidence>
<dbReference type="InterPro" id="IPR050300">
    <property type="entry name" value="GDXG_lipolytic_enzyme"/>
</dbReference>
<gene>
    <name evidence="5" type="ORF">RF819_01405</name>
</gene>
<sequence>MNALQLAGISICLASTTSFAEAGESDSQPRVRITAGSATHLGPVAQDYPLHTSSSIADILNHPAFAGFARHILPWDGRPYDDQMRLCNISTLLPYHSHVVPEAVVGALNRMIDDVSQGKTVFYEIYTEAEKRLDPSKRHTGLFFLRGKPGAPFAIIAPGGGFAYVGSIHEGFPHAVDINKQGYNAFVLKYRTGFGGAVATQDLATAISYIFDHAEALGVGTQDYSVWGSSAGARMVAAIGSYGTAAFGSKKLPKPSTVVMAYTGHADYSSHEPPTFVVVGEHDGIAPPVIMEQRVAALRKAGAPVEYHIYPDLGHGFGTGFGTSAEGWVLEATRFWKGFIMKR</sequence>
<dbReference type="Pfam" id="PF20434">
    <property type="entry name" value="BD-FAE"/>
    <property type="match status" value="1"/>
</dbReference>
<dbReference type="RefSeq" id="WP_078363318.1">
    <property type="nucleotide sequence ID" value="NZ_MTJN01000002.1"/>
</dbReference>
<dbReference type="EMBL" id="MTJN01000002">
    <property type="protein sequence ID" value="OOV05539.1"/>
    <property type="molecule type" value="Genomic_DNA"/>
</dbReference>
<feature type="chain" id="PRO_5012256009" evidence="2">
    <location>
        <begin position="21"/>
        <end position="343"/>
    </location>
</feature>
<evidence type="ECO:0000313" key="6">
    <source>
        <dbReference type="Proteomes" id="UP000190750"/>
    </source>
</evidence>
<evidence type="ECO:0000256" key="1">
    <source>
        <dbReference type="ARBA" id="ARBA00022801"/>
    </source>
</evidence>
<dbReference type="PANTHER" id="PTHR48081">
    <property type="entry name" value="AB HYDROLASE SUPERFAMILY PROTEIN C4A8.06C"/>
    <property type="match status" value="1"/>
</dbReference>
<dbReference type="InterPro" id="IPR049492">
    <property type="entry name" value="BD-FAE-like_dom"/>
</dbReference>
<dbReference type="AlphaFoldDB" id="A0A1T1AN46"/>
<protein>
    <submittedName>
        <fullName evidence="5">Alpha/beta hydrolase</fullName>
    </submittedName>
</protein>
<evidence type="ECO:0000256" key="2">
    <source>
        <dbReference type="SAM" id="SignalP"/>
    </source>
</evidence>
<keyword evidence="6" id="KW-1185">Reference proteome</keyword>